<dbReference type="STRING" id="68775.A0A5C3M201"/>
<dbReference type="EMBL" id="ML213625">
    <property type="protein sequence ID" value="TFK35031.1"/>
    <property type="molecule type" value="Genomic_DNA"/>
</dbReference>
<feature type="compositionally biased region" description="Basic and acidic residues" evidence="1">
    <location>
        <begin position="172"/>
        <end position="182"/>
    </location>
</feature>
<proteinExistence type="predicted"/>
<dbReference type="InterPro" id="IPR008775">
    <property type="entry name" value="Phytyl_CoA_dOase-like"/>
</dbReference>
<keyword evidence="3" id="KW-1185">Reference proteome</keyword>
<dbReference type="Gene3D" id="2.60.120.620">
    <property type="entry name" value="q2cbj1_9rhob like domain"/>
    <property type="match status" value="1"/>
</dbReference>
<dbReference type="AlphaFoldDB" id="A0A5C3M201"/>
<dbReference type="Pfam" id="PF05721">
    <property type="entry name" value="PhyH"/>
    <property type="match status" value="1"/>
</dbReference>
<dbReference type="Proteomes" id="UP000308652">
    <property type="component" value="Unassembled WGS sequence"/>
</dbReference>
<dbReference type="PANTHER" id="PTHR40470:SF1">
    <property type="entry name" value="PHYTANOYL-COA DIOXYGENASE FAMILY PROTEIN (AFU_ORTHOLOGUE AFUA_2G15850)"/>
    <property type="match status" value="1"/>
</dbReference>
<reference evidence="2 3" key="1">
    <citation type="journal article" date="2019" name="Nat. Ecol. Evol.">
        <title>Megaphylogeny resolves global patterns of mushroom evolution.</title>
        <authorList>
            <person name="Varga T."/>
            <person name="Krizsan K."/>
            <person name="Foldi C."/>
            <person name="Dima B."/>
            <person name="Sanchez-Garcia M."/>
            <person name="Sanchez-Ramirez S."/>
            <person name="Szollosi G.J."/>
            <person name="Szarkandi J.G."/>
            <person name="Papp V."/>
            <person name="Albert L."/>
            <person name="Andreopoulos W."/>
            <person name="Angelini C."/>
            <person name="Antonin V."/>
            <person name="Barry K.W."/>
            <person name="Bougher N.L."/>
            <person name="Buchanan P."/>
            <person name="Buyck B."/>
            <person name="Bense V."/>
            <person name="Catcheside P."/>
            <person name="Chovatia M."/>
            <person name="Cooper J."/>
            <person name="Damon W."/>
            <person name="Desjardin D."/>
            <person name="Finy P."/>
            <person name="Geml J."/>
            <person name="Haridas S."/>
            <person name="Hughes K."/>
            <person name="Justo A."/>
            <person name="Karasinski D."/>
            <person name="Kautmanova I."/>
            <person name="Kiss B."/>
            <person name="Kocsube S."/>
            <person name="Kotiranta H."/>
            <person name="LaButti K.M."/>
            <person name="Lechner B.E."/>
            <person name="Liimatainen K."/>
            <person name="Lipzen A."/>
            <person name="Lukacs Z."/>
            <person name="Mihaltcheva S."/>
            <person name="Morgado L.N."/>
            <person name="Niskanen T."/>
            <person name="Noordeloos M.E."/>
            <person name="Ohm R.A."/>
            <person name="Ortiz-Santana B."/>
            <person name="Ovrebo C."/>
            <person name="Racz N."/>
            <person name="Riley R."/>
            <person name="Savchenko A."/>
            <person name="Shiryaev A."/>
            <person name="Soop K."/>
            <person name="Spirin V."/>
            <person name="Szebenyi C."/>
            <person name="Tomsovsky M."/>
            <person name="Tulloss R.E."/>
            <person name="Uehling J."/>
            <person name="Grigoriev I.V."/>
            <person name="Vagvolgyi C."/>
            <person name="Papp T."/>
            <person name="Martin F.M."/>
            <person name="Miettinen O."/>
            <person name="Hibbett D.S."/>
            <person name="Nagy L.G."/>
        </authorList>
    </citation>
    <scope>NUCLEOTIDE SEQUENCE [LARGE SCALE GENOMIC DNA]</scope>
    <source>
        <strain evidence="2 3">CBS 166.37</strain>
    </source>
</reference>
<accession>A0A5C3M201</accession>
<gene>
    <name evidence="2" type="ORF">BDQ12DRAFT_612294</name>
</gene>
<name>A0A5C3M201_9AGAR</name>
<dbReference type="SUPFAM" id="SSF51197">
    <property type="entry name" value="Clavaminate synthase-like"/>
    <property type="match status" value="1"/>
</dbReference>
<feature type="region of interest" description="Disordered" evidence="1">
    <location>
        <begin position="172"/>
        <end position="191"/>
    </location>
</feature>
<sequence length="292" mass="33312">MPSPLKALYDDQGYVIIPGLLDDNDRVALKDACERVIKKTRDGSWPHRRVVGKQFPPYGDSDPDSWGVQHAMHPELKEAAFVRWYTSPKVIAQVAELLDCGKNDLQMELFNILINPLSHNFALRWHRDDVNEKATKEEEQEALAIWHHGVQWNTALYTDSCLFIVPRSHKTPRTEEQRKHSETQMPPEDPLAMPGSICVRLQPGETVFYNSNILHCGTYNCLEKRATLHACMGDARGGSTRARNILQHNLEWMKGSSFRETLPDNRSWGMLDRLIRMQESADGSKFAYSLAG</sequence>
<evidence type="ECO:0000256" key="1">
    <source>
        <dbReference type="SAM" id="MobiDB-lite"/>
    </source>
</evidence>
<evidence type="ECO:0008006" key="4">
    <source>
        <dbReference type="Google" id="ProtNLM"/>
    </source>
</evidence>
<evidence type="ECO:0000313" key="3">
    <source>
        <dbReference type="Proteomes" id="UP000308652"/>
    </source>
</evidence>
<evidence type="ECO:0000313" key="2">
    <source>
        <dbReference type="EMBL" id="TFK35031.1"/>
    </source>
</evidence>
<organism evidence="2 3">
    <name type="scientific">Crucibulum laeve</name>
    <dbReference type="NCBI Taxonomy" id="68775"/>
    <lineage>
        <taxon>Eukaryota</taxon>
        <taxon>Fungi</taxon>
        <taxon>Dikarya</taxon>
        <taxon>Basidiomycota</taxon>
        <taxon>Agaricomycotina</taxon>
        <taxon>Agaricomycetes</taxon>
        <taxon>Agaricomycetidae</taxon>
        <taxon>Agaricales</taxon>
        <taxon>Agaricineae</taxon>
        <taxon>Nidulariaceae</taxon>
        <taxon>Crucibulum</taxon>
    </lineage>
</organism>
<protein>
    <recommendedName>
        <fullName evidence="4">Phytanoyl-CoA dioxygenase</fullName>
    </recommendedName>
</protein>
<dbReference type="OrthoDB" id="2106152at2759"/>
<dbReference type="PANTHER" id="PTHR40470">
    <property type="entry name" value="PHYTANOYL-COA DIOXYGENASE FAMILY PROTEIN (AFU_ORTHOLOGUE AFUA_2G15850)"/>
    <property type="match status" value="1"/>
</dbReference>